<dbReference type="WBParaSite" id="TCONS_00007422.p1">
    <property type="protein sequence ID" value="TCONS_00007422.p1"/>
    <property type="gene ID" value="XLOC_005451"/>
</dbReference>
<accession>A0AAF5I0G9</accession>
<feature type="region of interest" description="Disordered" evidence="1">
    <location>
        <begin position="1"/>
        <end position="29"/>
    </location>
</feature>
<feature type="compositionally biased region" description="Basic residues" evidence="1">
    <location>
        <begin position="7"/>
        <end position="16"/>
    </location>
</feature>
<evidence type="ECO:0000256" key="1">
    <source>
        <dbReference type="SAM" id="MobiDB-lite"/>
    </source>
</evidence>
<evidence type="ECO:0000313" key="3">
    <source>
        <dbReference type="WBParaSite" id="TCONS_00007422.p1"/>
    </source>
</evidence>
<organism evidence="2 3">
    <name type="scientific">Strongyloides stercoralis</name>
    <name type="common">Threadworm</name>
    <dbReference type="NCBI Taxonomy" id="6248"/>
    <lineage>
        <taxon>Eukaryota</taxon>
        <taxon>Metazoa</taxon>
        <taxon>Ecdysozoa</taxon>
        <taxon>Nematoda</taxon>
        <taxon>Chromadorea</taxon>
        <taxon>Rhabditida</taxon>
        <taxon>Tylenchina</taxon>
        <taxon>Panagrolaimomorpha</taxon>
        <taxon>Strongyloidoidea</taxon>
        <taxon>Strongyloididae</taxon>
        <taxon>Strongyloides</taxon>
    </lineage>
</organism>
<keyword evidence="2" id="KW-1185">Reference proteome</keyword>
<sequence>MLDRPSNKKIRERKKREKEEEQNRVGRIGVPLTVTVSGNDKNNKEKESSRNNIFKFKRRVFKSKLGKSLTNLSRTEANRRSFENKKIEDSSRRKTKHQNIPGVEKEYHSAIELTNELSTSSIQNDNSC</sequence>
<proteinExistence type="predicted"/>
<evidence type="ECO:0000313" key="2">
    <source>
        <dbReference type="Proteomes" id="UP000035681"/>
    </source>
</evidence>
<protein>
    <submittedName>
        <fullName evidence="3">Diacylglycerol kinase</fullName>
    </submittedName>
</protein>
<dbReference type="AlphaFoldDB" id="A0AAF5I0G9"/>
<name>A0AAF5I0G9_STRER</name>
<dbReference type="Proteomes" id="UP000035681">
    <property type="component" value="Unplaced"/>
</dbReference>
<feature type="region of interest" description="Disordered" evidence="1">
    <location>
        <begin position="75"/>
        <end position="105"/>
    </location>
</feature>
<reference evidence="3" key="1">
    <citation type="submission" date="2024-02" db="UniProtKB">
        <authorList>
            <consortium name="WormBaseParasite"/>
        </authorList>
    </citation>
    <scope>IDENTIFICATION</scope>
</reference>
<feature type="compositionally biased region" description="Basic and acidic residues" evidence="1">
    <location>
        <begin position="76"/>
        <end position="92"/>
    </location>
</feature>